<evidence type="ECO:0000259" key="2">
    <source>
        <dbReference type="SMART" id="SM00849"/>
    </source>
</evidence>
<evidence type="ECO:0000313" key="5">
    <source>
        <dbReference type="EMBL" id="MCS4158616.1"/>
    </source>
</evidence>
<dbReference type="InterPro" id="IPR050698">
    <property type="entry name" value="MBL"/>
</dbReference>
<dbReference type="SMART" id="SM01027">
    <property type="entry name" value="Beta-Casp"/>
    <property type="match status" value="1"/>
</dbReference>
<evidence type="ECO:0000256" key="1">
    <source>
        <dbReference type="ARBA" id="ARBA00022801"/>
    </source>
</evidence>
<dbReference type="InterPro" id="IPR011108">
    <property type="entry name" value="RMMBL"/>
</dbReference>
<dbReference type="CDD" id="cd16295">
    <property type="entry name" value="TTHA0252-CPSF-like_MBL-fold"/>
    <property type="match status" value="1"/>
</dbReference>
<dbReference type="Pfam" id="PF07521">
    <property type="entry name" value="RMMBL"/>
    <property type="match status" value="1"/>
</dbReference>
<dbReference type="Proteomes" id="UP001155144">
    <property type="component" value="Unassembled WGS sequence"/>
</dbReference>
<dbReference type="PANTHER" id="PTHR11203:SF37">
    <property type="entry name" value="INTEGRATOR COMPLEX SUBUNIT 11"/>
    <property type="match status" value="1"/>
</dbReference>
<keyword evidence="4" id="KW-0269">Exonuclease</keyword>
<dbReference type="InterPro" id="IPR022712">
    <property type="entry name" value="Beta_Casp"/>
</dbReference>
<feature type="domain" description="Metallo-beta-lactamase" evidence="2">
    <location>
        <begin position="13"/>
        <end position="224"/>
    </location>
</feature>
<reference evidence="4" key="1">
    <citation type="submission" date="2022-08" db="EMBL/GenBank/DDBJ databases">
        <title>Genomic Encyclopedia of Type Strains, Phase V (KMG-V): Genome sequencing to study the core and pangenomes of soil and plant-associated prokaryotes.</title>
        <authorList>
            <person name="Whitman W."/>
        </authorList>
    </citation>
    <scope>NUCLEOTIDE SEQUENCE</scope>
    <source>
        <strain evidence="5">SP3002</strain>
        <strain evidence="4">SP3026</strain>
    </source>
</reference>
<dbReference type="Proteomes" id="UP001155110">
    <property type="component" value="Unassembled WGS sequence"/>
</dbReference>
<dbReference type="PANTHER" id="PTHR11203">
    <property type="entry name" value="CLEAVAGE AND POLYADENYLATION SPECIFICITY FACTOR FAMILY MEMBER"/>
    <property type="match status" value="1"/>
</dbReference>
<feature type="domain" description="Beta-Casp" evidence="3">
    <location>
        <begin position="255"/>
        <end position="374"/>
    </location>
</feature>
<dbReference type="GO" id="GO:0004527">
    <property type="term" value="F:exonuclease activity"/>
    <property type="evidence" value="ECO:0007669"/>
    <property type="project" value="UniProtKB-KW"/>
</dbReference>
<dbReference type="InterPro" id="IPR001279">
    <property type="entry name" value="Metallo-B-lactamas"/>
</dbReference>
<dbReference type="EMBL" id="JANUBL010000006">
    <property type="protein sequence ID" value="MCS4122472.1"/>
    <property type="molecule type" value="Genomic_DNA"/>
</dbReference>
<dbReference type="Gene3D" id="3.40.50.10890">
    <property type="match status" value="1"/>
</dbReference>
<dbReference type="Gene3D" id="3.60.15.10">
    <property type="entry name" value="Ribonuclease Z/Hydroxyacylglutathione hydrolase-like"/>
    <property type="match status" value="1"/>
</dbReference>
<sequence length="464" mass="51068">MKFLALGDTDGIGASCHFLDLNGSGIALDAGTDPQRDGPDSLPRFDWVGDRADSYVDHTLVTHAHHDHMGSLPVLVRRFPHAMAHMTDATKKLLDILLPASARLQEKRRDRGETTHEPLFTEDELEALHHLYLTHDLGQGFDLTGPKGQSSVTGRFFSAGHILGSAGVELQFEEWGRDRRVFYTSDTNMQAQTIIPGGEYPDSTDVLILESTQGAEPEAAATSRPEERDRFRKTLSQVLARGGTALIPVFVMGRAQEILVLLGQLKREGAIPADVPIYTAGSMRAIAGVYDDTRNTTPRVDASDEVYAVDQERVPYESEAKREILEGPGIMVVSSGMMIEPTLSNVLARRMVENEDDAVLLVGHPAEGTPARRLQDAAAEENGAPVMLADGHGPQPVYCTVERFRFSGHSDRRELLSLVERMTPETVLLIHGDPDAKDWMAEHIKEAHPETEVHRPDWGSVLEV</sequence>
<dbReference type="SMART" id="SM00849">
    <property type="entry name" value="Lactamase_B"/>
    <property type="match status" value="1"/>
</dbReference>
<comment type="caution">
    <text evidence="4">The sequence shown here is derived from an EMBL/GenBank/DDBJ whole genome shotgun (WGS) entry which is preliminary data.</text>
</comment>
<dbReference type="Pfam" id="PF10996">
    <property type="entry name" value="Beta-Casp"/>
    <property type="match status" value="1"/>
</dbReference>
<accession>A0A9X2R480</accession>
<evidence type="ECO:0000313" key="4">
    <source>
        <dbReference type="EMBL" id="MCS4122472.1"/>
    </source>
</evidence>
<evidence type="ECO:0000313" key="6">
    <source>
        <dbReference type="Proteomes" id="UP001155144"/>
    </source>
</evidence>
<protein>
    <submittedName>
        <fullName evidence="4">Cft2 family RNA processing exonuclease</fullName>
    </submittedName>
</protein>
<organism evidence="4 6">
    <name type="scientific">Salinibacter ruber</name>
    <dbReference type="NCBI Taxonomy" id="146919"/>
    <lineage>
        <taxon>Bacteria</taxon>
        <taxon>Pseudomonadati</taxon>
        <taxon>Rhodothermota</taxon>
        <taxon>Rhodothermia</taxon>
        <taxon>Rhodothermales</taxon>
        <taxon>Salinibacteraceae</taxon>
        <taxon>Salinibacter</taxon>
    </lineage>
</organism>
<dbReference type="AlphaFoldDB" id="A0A9X2R480"/>
<dbReference type="InterPro" id="IPR036866">
    <property type="entry name" value="RibonucZ/Hydroxyglut_hydro"/>
</dbReference>
<dbReference type="Pfam" id="PF00753">
    <property type="entry name" value="Lactamase_B"/>
    <property type="match status" value="1"/>
</dbReference>
<gene>
    <name evidence="4" type="ORF">GGP45_002833</name>
    <name evidence="5" type="ORF">GGP99_002593</name>
</gene>
<dbReference type="GO" id="GO:0004521">
    <property type="term" value="F:RNA endonuclease activity"/>
    <property type="evidence" value="ECO:0007669"/>
    <property type="project" value="TreeGrafter"/>
</dbReference>
<keyword evidence="4" id="KW-0540">Nuclease</keyword>
<dbReference type="SUPFAM" id="SSF56281">
    <property type="entry name" value="Metallo-hydrolase/oxidoreductase"/>
    <property type="match status" value="1"/>
</dbReference>
<proteinExistence type="predicted"/>
<dbReference type="EMBL" id="JANTZM010000013">
    <property type="protein sequence ID" value="MCS4158616.1"/>
    <property type="molecule type" value="Genomic_DNA"/>
</dbReference>
<keyword evidence="1" id="KW-0378">Hydrolase</keyword>
<dbReference type="RefSeq" id="WP_013062339.1">
    <property type="nucleotide sequence ID" value="NZ_CALTRY010000037.1"/>
</dbReference>
<evidence type="ECO:0000259" key="3">
    <source>
        <dbReference type="SMART" id="SM01027"/>
    </source>
</evidence>
<name>A0A9X2R480_9BACT</name>